<dbReference type="InterPro" id="IPR033767">
    <property type="entry name" value="Tail_Gp11"/>
</dbReference>
<name>A0A0S4RAR5_CAMHY</name>
<accession>A0A0S4RAR5</accession>
<reference evidence="1 2" key="1">
    <citation type="submission" date="2015-11" db="EMBL/GenBank/DDBJ databases">
        <authorList>
            <consortium name="Pathogen Informatics"/>
        </authorList>
    </citation>
    <scope>NUCLEOTIDE SEQUENCE [LARGE SCALE GENOMIC DNA]</scope>
    <source>
        <strain evidence="1 2">006A-0059</strain>
    </source>
</reference>
<dbReference type="RefSeq" id="WP_059434929.1">
    <property type="nucleotide sequence ID" value="NZ_FAVB01000001.1"/>
</dbReference>
<sequence>MAIQNELNAVNLMLTAIGEGMIDNVDEPEAKLALQSLDFVLNSLPYTSLDFENTLSELPSEVYSYVVVKAARRFQAITIGSETLNAFSESDEMDAKRLIIRKKIIPKTLLNEVEEECRELLSFANSVPKSLKEDLALLKLQALLFVDPNTYIISVESVQENYINFKKRLIARREVPNEILEATAKELFSRYGFSKVIPNGVLENTNIQGIVRHIASFNFQSSILTTDNIVISEQERNQYELDFRVAIVTNRIFPRELYDKIMLEFVNTYGITPSEHISVVEQYLRTKTLYNLQAMLIADEKIRPISYSDMDNAEASLITNLIVPKNLYSKTYELTKTELAIEPEIDDKDVPKEVKEYALVKAALKHQLSCISDPSKYVFNERDLVNFKSIAWQSLPKISMLNNSNTNALVNNTILRTATASNEAKSAFRLKVVTNDK</sequence>
<organism evidence="1 2">
    <name type="scientific">Campylobacter hyointestinalis subsp. hyointestinalis</name>
    <dbReference type="NCBI Taxonomy" id="91352"/>
    <lineage>
        <taxon>Bacteria</taxon>
        <taxon>Pseudomonadati</taxon>
        <taxon>Campylobacterota</taxon>
        <taxon>Epsilonproteobacteria</taxon>
        <taxon>Campylobacterales</taxon>
        <taxon>Campylobacteraceae</taxon>
        <taxon>Campylobacter</taxon>
    </lineage>
</organism>
<dbReference type="EMBL" id="FAVB01000001">
    <property type="protein sequence ID" value="CUU71158.1"/>
    <property type="molecule type" value="Genomic_DNA"/>
</dbReference>
<gene>
    <name evidence="1" type="ORF">ERS686654_00313</name>
</gene>
<evidence type="ECO:0000313" key="2">
    <source>
        <dbReference type="Proteomes" id="UP000052237"/>
    </source>
</evidence>
<proteinExistence type="predicted"/>
<protein>
    <submittedName>
        <fullName evidence="1">Uncharacterized protein</fullName>
    </submittedName>
</protein>
<dbReference type="AlphaFoldDB" id="A0A0S4RAR5"/>
<comment type="caution">
    <text evidence="1">The sequence shown here is derived from an EMBL/GenBank/DDBJ whole genome shotgun (WGS) entry which is preliminary data.</text>
</comment>
<evidence type="ECO:0000313" key="1">
    <source>
        <dbReference type="EMBL" id="CUU71158.1"/>
    </source>
</evidence>
<dbReference type="Pfam" id="PF17212">
    <property type="entry name" value="Tube"/>
    <property type="match status" value="1"/>
</dbReference>
<dbReference type="Proteomes" id="UP000052237">
    <property type="component" value="Unassembled WGS sequence"/>
</dbReference>
<keyword evidence="2" id="KW-1185">Reference proteome</keyword>